<keyword evidence="1" id="KW-0812">Transmembrane</keyword>
<reference evidence="2" key="2">
    <citation type="journal article" date="2015" name="Fish Shellfish Immunol.">
        <title>Early steps in the European eel (Anguilla anguilla)-Vibrio vulnificus interaction in the gills: Role of the RtxA13 toxin.</title>
        <authorList>
            <person name="Callol A."/>
            <person name="Pajuelo D."/>
            <person name="Ebbesson L."/>
            <person name="Teles M."/>
            <person name="MacKenzie S."/>
            <person name="Amaro C."/>
        </authorList>
    </citation>
    <scope>NUCLEOTIDE SEQUENCE</scope>
</reference>
<dbReference type="PROSITE" id="PS51257">
    <property type="entry name" value="PROKAR_LIPOPROTEIN"/>
    <property type="match status" value="1"/>
</dbReference>
<keyword evidence="1" id="KW-1133">Transmembrane helix</keyword>
<evidence type="ECO:0000313" key="2">
    <source>
        <dbReference type="EMBL" id="JAH10287.1"/>
    </source>
</evidence>
<dbReference type="AlphaFoldDB" id="A0A0E9Q1C0"/>
<dbReference type="EMBL" id="GBXM01098290">
    <property type="protein sequence ID" value="JAH10287.1"/>
    <property type="molecule type" value="Transcribed_RNA"/>
</dbReference>
<keyword evidence="1" id="KW-0472">Membrane</keyword>
<protein>
    <submittedName>
        <fullName evidence="2">Uncharacterized protein</fullName>
    </submittedName>
</protein>
<feature type="transmembrane region" description="Helical" evidence="1">
    <location>
        <begin position="12"/>
        <end position="30"/>
    </location>
</feature>
<organism evidence="2">
    <name type="scientific">Anguilla anguilla</name>
    <name type="common">European freshwater eel</name>
    <name type="synonym">Muraena anguilla</name>
    <dbReference type="NCBI Taxonomy" id="7936"/>
    <lineage>
        <taxon>Eukaryota</taxon>
        <taxon>Metazoa</taxon>
        <taxon>Chordata</taxon>
        <taxon>Craniata</taxon>
        <taxon>Vertebrata</taxon>
        <taxon>Euteleostomi</taxon>
        <taxon>Actinopterygii</taxon>
        <taxon>Neopterygii</taxon>
        <taxon>Teleostei</taxon>
        <taxon>Anguilliformes</taxon>
        <taxon>Anguillidae</taxon>
        <taxon>Anguilla</taxon>
    </lineage>
</organism>
<accession>A0A0E9Q1C0</accession>
<reference evidence="2" key="1">
    <citation type="submission" date="2014-11" db="EMBL/GenBank/DDBJ databases">
        <authorList>
            <person name="Amaro Gonzalez C."/>
        </authorList>
    </citation>
    <scope>NUCLEOTIDE SEQUENCE</scope>
</reference>
<sequence length="37" mass="4082">MAGLKIAELSVAVFPTMMCAVSVACFLLLYQRTDQLF</sequence>
<evidence type="ECO:0000256" key="1">
    <source>
        <dbReference type="SAM" id="Phobius"/>
    </source>
</evidence>
<proteinExistence type="predicted"/>
<name>A0A0E9Q1C0_ANGAN</name>